<keyword evidence="2" id="KW-1185">Reference proteome</keyword>
<evidence type="ECO:0000313" key="1">
    <source>
        <dbReference type="EMBL" id="KWX19891.1"/>
    </source>
</evidence>
<protein>
    <submittedName>
        <fullName evidence="1">Uncharacterized protein</fullName>
    </submittedName>
</protein>
<dbReference type="EMBL" id="LGTW01000034">
    <property type="protein sequence ID" value="KWX19891.1"/>
    <property type="molecule type" value="Genomic_DNA"/>
</dbReference>
<reference evidence="1 2" key="1">
    <citation type="submission" date="2015-07" db="EMBL/GenBank/DDBJ databases">
        <title>A draft genome sequence of Mycobacterium wolinskyi.</title>
        <authorList>
            <person name="de Man T.J."/>
            <person name="Perry K.A."/>
            <person name="Coulliette A.D."/>
            <person name="Jensen B."/>
            <person name="Toney N.C."/>
            <person name="Limbago B.M."/>
            <person name="Noble-Wang J."/>
        </authorList>
    </citation>
    <scope>NUCLEOTIDE SEQUENCE [LARGE SCALE GENOMIC DNA]</scope>
    <source>
        <strain evidence="1 2">CDC_01</strain>
    </source>
</reference>
<proteinExistence type="predicted"/>
<organism evidence="1 2">
    <name type="scientific">Mycolicibacterium wolinskyi</name>
    <dbReference type="NCBI Taxonomy" id="59750"/>
    <lineage>
        <taxon>Bacteria</taxon>
        <taxon>Bacillati</taxon>
        <taxon>Actinomycetota</taxon>
        <taxon>Actinomycetes</taxon>
        <taxon>Mycobacteriales</taxon>
        <taxon>Mycobacteriaceae</taxon>
        <taxon>Mycolicibacterium</taxon>
    </lineage>
</organism>
<comment type="caution">
    <text evidence="1">The sequence shown here is derived from an EMBL/GenBank/DDBJ whole genome shotgun (WGS) entry which is preliminary data.</text>
</comment>
<evidence type="ECO:0000313" key="2">
    <source>
        <dbReference type="Proteomes" id="UP000070612"/>
    </source>
</evidence>
<dbReference type="AlphaFoldDB" id="A0A132PC32"/>
<dbReference type="RefSeq" id="WP_067858715.1">
    <property type="nucleotide sequence ID" value="NZ_LGTW01000034.1"/>
</dbReference>
<gene>
    <name evidence="1" type="ORF">AFM11_33470</name>
</gene>
<dbReference type="PATRIC" id="fig|59750.3.peg.5027"/>
<dbReference type="Proteomes" id="UP000070612">
    <property type="component" value="Unassembled WGS sequence"/>
</dbReference>
<sequence>MNESGTAEVGAHLLLCCPLNHHVGNLTQASPDAPDDLVFGPQPWGVYVEGEHFVVECPDCGGGTKVYDNAQVLKEEVNAELSAYPDGSRVTHNLAFWNGN</sequence>
<accession>A0A132PC32</accession>
<name>A0A132PC32_9MYCO</name>